<comment type="catalytic activity">
    <reaction evidence="1">
        <text>dTDP-4-dehydro-6-deoxy-alpha-D-glucose = dTDP-4-dehydro-beta-L-rhamnose</text>
        <dbReference type="Rhea" id="RHEA:16969"/>
        <dbReference type="ChEBI" id="CHEBI:57649"/>
        <dbReference type="ChEBI" id="CHEBI:62830"/>
        <dbReference type="EC" id="5.1.3.13"/>
    </reaction>
</comment>
<dbReference type="GeneID" id="5304988"/>
<evidence type="ECO:0000256" key="6">
    <source>
        <dbReference type="ARBA" id="ARBA00031424"/>
    </source>
</evidence>
<dbReference type="AlphaFoldDB" id="A0A174AUN0"/>
<comment type="function">
    <text evidence="2">Catalyzes the epimerization of the C3' and C5'positions of dTDP-6-deoxy-D-xylo-4-hexulose, forming dTDP-6-deoxy-L-lyxo-4-hexulose.</text>
</comment>
<dbReference type="Proteomes" id="UP001181258">
    <property type="component" value="Unassembled WGS sequence"/>
</dbReference>
<evidence type="ECO:0000256" key="7">
    <source>
        <dbReference type="ARBA" id="ARBA00033311"/>
    </source>
</evidence>
<protein>
    <recommendedName>
        <fullName evidence="4">dTDP-4-dehydrorhamnose 3,5-epimerase</fullName>
        <ecNumber evidence="3">5.1.3.13</ecNumber>
    </recommendedName>
    <alternativeName>
        <fullName evidence="6">Thymidine diphospho-4-keto-rhamnose 3,5-epimerase</fullName>
    </alternativeName>
    <alternativeName>
        <fullName evidence="5">dTDP-4-keto-6-deoxyglucose 3,5-epimerase</fullName>
    </alternativeName>
    <alternativeName>
        <fullName evidence="7">dTDP-6-deoxy-D-xylo-4-hexulose 3,5-epimerase</fullName>
    </alternativeName>
</protein>
<reference evidence="10 12" key="2">
    <citation type="submission" date="2018-08" db="EMBL/GenBank/DDBJ databases">
        <title>A genome reference for cultivated species of the human gut microbiota.</title>
        <authorList>
            <person name="Zou Y."/>
            <person name="Xue W."/>
            <person name="Luo G."/>
        </authorList>
    </citation>
    <scope>NUCLEOTIDE SEQUENCE [LARGE SCALE GENOMIC DNA]</scope>
    <source>
        <strain evidence="10 12">AF18-14</strain>
    </source>
</reference>
<dbReference type="Gene3D" id="2.60.120.10">
    <property type="entry name" value="Jelly Rolls"/>
    <property type="match status" value="1"/>
</dbReference>
<dbReference type="InterPro" id="IPR011051">
    <property type="entry name" value="RmlC_Cupin_sf"/>
</dbReference>
<dbReference type="OMA" id="VWNGFKG"/>
<dbReference type="EMBL" id="CYZI01000003">
    <property type="protein sequence ID" value="CUN91230.1"/>
    <property type="molecule type" value="Genomic_DNA"/>
</dbReference>
<reference evidence="8 11" key="1">
    <citation type="submission" date="2015-09" db="EMBL/GenBank/DDBJ databases">
        <authorList>
            <consortium name="Pathogen Informatics"/>
        </authorList>
    </citation>
    <scope>NUCLEOTIDE SEQUENCE [LARGE SCALE GENOMIC DNA]</scope>
    <source>
        <strain evidence="8 11">2789STDY5834842</strain>
    </source>
</reference>
<dbReference type="DNASU" id="5304988"/>
<dbReference type="EMBL" id="JAWDHD010000012">
    <property type="protein sequence ID" value="MDU0250241.1"/>
    <property type="molecule type" value="Genomic_DNA"/>
</dbReference>
<evidence type="ECO:0000313" key="11">
    <source>
        <dbReference type="Proteomes" id="UP000095333"/>
    </source>
</evidence>
<gene>
    <name evidence="10" type="ORF">DWX04_04690</name>
    <name evidence="8" type="ORF">ERS852457_01031</name>
    <name evidence="9" type="ORF">RVY68_16505</name>
</gene>
<dbReference type="Proteomes" id="UP000283833">
    <property type="component" value="Unassembled WGS sequence"/>
</dbReference>
<evidence type="ECO:0000313" key="10">
    <source>
        <dbReference type="EMBL" id="RGT96755.1"/>
    </source>
</evidence>
<dbReference type="InterPro" id="IPR014710">
    <property type="entry name" value="RmlC-like_jellyroll"/>
</dbReference>
<organism evidence="8 11">
    <name type="scientific">Phocaeicola vulgatus</name>
    <name type="common">Bacteroides vulgatus</name>
    <dbReference type="NCBI Taxonomy" id="821"/>
    <lineage>
        <taxon>Bacteria</taxon>
        <taxon>Pseudomonadati</taxon>
        <taxon>Bacteroidota</taxon>
        <taxon>Bacteroidia</taxon>
        <taxon>Bacteroidales</taxon>
        <taxon>Bacteroidaceae</taxon>
        <taxon>Phocaeicola</taxon>
    </lineage>
</organism>
<proteinExistence type="predicted"/>
<evidence type="ECO:0000256" key="2">
    <source>
        <dbReference type="ARBA" id="ARBA00001997"/>
    </source>
</evidence>
<evidence type="ECO:0000313" key="12">
    <source>
        <dbReference type="Proteomes" id="UP000283833"/>
    </source>
</evidence>
<sequence length="158" mass="17747">MDNITIDGVLLTPLKQITHPKGDVFHAMKCVDPGFEGFGEVYFSSVLQGLVKAWKRHSRMTLNLVCIVGKIHFVLYDGRENSSTFGKYMEVILSPELPELYRRITIPAGVWMGFVGIGEGKSILLNVANIPHDPLEQVNIPIEESDIKFDFNKISRSI</sequence>
<reference evidence="9" key="3">
    <citation type="submission" date="2023-10" db="EMBL/GenBank/DDBJ databases">
        <title>Genome of potential pathogenic bacteria in Crohn's disease.</title>
        <authorList>
            <person name="Rodriguez-Palacios A."/>
        </authorList>
    </citation>
    <scope>NUCLEOTIDE SEQUENCE</scope>
    <source>
        <strain evidence="9">CavFT-hAR107</strain>
    </source>
</reference>
<evidence type="ECO:0000256" key="3">
    <source>
        <dbReference type="ARBA" id="ARBA00012098"/>
    </source>
</evidence>
<dbReference type="GO" id="GO:0008830">
    <property type="term" value="F:dTDP-4-dehydrorhamnose 3,5-epimerase activity"/>
    <property type="evidence" value="ECO:0007669"/>
    <property type="project" value="UniProtKB-EC"/>
</dbReference>
<name>A0A174AUN0_PHOVU</name>
<dbReference type="EMBL" id="QRXI01000004">
    <property type="protein sequence ID" value="RGT96755.1"/>
    <property type="molecule type" value="Genomic_DNA"/>
</dbReference>
<dbReference type="EC" id="5.1.3.13" evidence="3"/>
<dbReference type="SUPFAM" id="SSF51182">
    <property type="entry name" value="RmlC-like cupins"/>
    <property type="match status" value="1"/>
</dbReference>
<dbReference type="InterPro" id="IPR000888">
    <property type="entry name" value="RmlC-like"/>
</dbReference>
<dbReference type="Proteomes" id="UP000095333">
    <property type="component" value="Unassembled WGS sequence"/>
</dbReference>
<dbReference type="RefSeq" id="WP_005847176.1">
    <property type="nucleotide sequence ID" value="NZ_BAABZK010000001.1"/>
</dbReference>
<evidence type="ECO:0000313" key="9">
    <source>
        <dbReference type="EMBL" id="MDU0250241.1"/>
    </source>
</evidence>
<accession>A0A174AUN0</accession>
<evidence type="ECO:0000256" key="4">
    <source>
        <dbReference type="ARBA" id="ARBA00019595"/>
    </source>
</evidence>
<evidence type="ECO:0000256" key="1">
    <source>
        <dbReference type="ARBA" id="ARBA00001298"/>
    </source>
</evidence>
<evidence type="ECO:0000256" key="5">
    <source>
        <dbReference type="ARBA" id="ARBA00029758"/>
    </source>
</evidence>
<dbReference type="Pfam" id="PF00908">
    <property type="entry name" value="dTDP_sugar_isom"/>
    <property type="match status" value="1"/>
</dbReference>
<evidence type="ECO:0000313" key="8">
    <source>
        <dbReference type="EMBL" id="CUN91230.1"/>
    </source>
</evidence>